<dbReference type="GO" id="GO:0008479">
    <property type="term" value="F:tRNA-guanosine(34) queuine transglycosylase activity"/>
    <property type="evidence" value="ECO:0007669"/>
    <property type="project" value="UniProtKB-UniRule"/>
</dbReference>
<dbReference type="InterPro" id="IPR036511">
    <property type="entry name" value="TGT-like_sf"/>
</dbReference>
<evidence type="ECO:0000256" key="1">
    <source>
        <dbReference type="ARBA" id="ARBA00004691"/>
    </source>
</evidence>
<dbReference type="SUPFAM" id="SSF51713">
    <property type="entry name" value="tRNA-guanine transglycosylase"/>
    <property type="match status" value="1"/>
</dbReference>
<feature type="binding site" evidence="7">
    <location>
        <position position="147"/>
    </location>
    <ligand>
        <name>substrate</name>
    </ligand>
</feature>
<dbReference type="STRING" id="1088721.JI59_00585"/>
<gene>
    <name evidence="7" type="primary">tgt</name>
    <name evidence="9" type="ORF">NSU_0048</name>
</gene>
<dbReference type="Gene3D" id="3.20.20.105">
    <property type="entry name" value="Queuine tRNA-ribosyltransferase-like"/>
    <property type="match status" value="1"/>
</dbReference>
<reference evidence="9 10" key="1">
    <citation type="journal article" date="2012" name="J. Bacteriol.">
        <title>Genome sequence of benzo(a)pyrene-degrading bacterium Novosphingobium pentaromativorans US6-1.</title>
        <authorList>
            <person name="Luo Y.R."/>
            <person name="Kang S.G."/>
            <person name="Kim S.J."/>
            <person name="Kim M.R."/>
            <person name="Li N."/>
            <person name="Lee J.H."/>
            <person name="Kwon K.K."/>
        </authorList>
    </citation>
    <scope>NUCLEOTIDE SEQUENCE [LARGE SCALE GENOMIC DNA]</scope>
    <source>
        <strain evidence="9 10">US6-1</strain>
    </source>
</reference>
<dbReference type="RefSeq" id="WP_007010965.1">
    <property type="nucleotide sequence ID" value="NZ_AGFM01000002.1"/>
</dbReference>
<dbReference type="PANTHER" id="PTHR46499">
    <property type="entry name" value="QUEUINE TRNA-RIBOSYLTRANSFERASE"/>
    <property type="match status" value="1"/>
</dbReference>
<dbReference type="InterPro" id="IPR004803">
    <property type="entry name" value="TGT"/>
</dbReference>
<dbReference type="OrthoDB" id="9805417at2"/>
<dbReference type="InterPro" id="IPR002616">
    <property type="entry name" value="tRNA_ribo_trans-like"/>
</dbReference>
<feature type="binding site" evidence="7">
    <location>
        <position position="194"/>
    </location>
    <ligand>
        <name>substrate</name>
    </ligand>
</feature>
<dbReference type="NCBIfam" id="TIGR00449">
    <property type="entry name" value="tgt_general"/>
    <property type="match status" value="1"/>
</dbReference>
<evidence type="ECO:0000256" key="2">
    <source>
        <dbReference type="ARBA" id="ARBA00022676"/>
    </source>
</evidence>
<dbReference type="InterPro" id="IPR050076">
    <property type="entry name" value="ArchSynthase1/Queuine_TRR"/>
</dbReference>
<evidence type="ECO:0000256" key="4">
    <source>
        <dbReference type="ARBA" id="ARBA00022694"/>
    </source>
</evidence>
<dbReference type="EC" id="2.4.2.29" evidence="7"/>
<comment type="similarity">
    <text evidence="7">Belongs to the queuine tRNA-ribosyltransferase family.</text>
</comment>
<keyword evidence="2 7" id="KW-0328">Glycosyltransferase</keyword>
<evidence type="ECO:0000259" key="8">
    <source>
        <dbReference type="Pfam" id="PF01702"/>
    </source>
</evidence>
<dbReference type="NCBIfam" id="TIGR00430">
    <property type="entry name" value="Q_tRNA_tgt"/>
    <property type="match status" value="1"/>
</dbReference>
<dbReference type="GO" id="GO:0008616">
    <property type="term" value="P:tRNA queuosine(34) biosynthetic process"/>
    <property type="evidence" value="ECO:0007669"/>
    <property type="project" value="UniProtKB-UniRule"/>
</dbReference>
<dbReference type="EMBL" id="AGFM01000002">
    <property type="protein sequence ID" value="EHJ62973.1"/>
    <property type="molecule type" value="Genomic_DNA"/>
</dbReference>
<evidence type="ECO:0000256" key="6">
    <source>
        <dbReference type="ARBA" id="ARBA00050112"/>
    </source>
</evidence>
<name>G6E6S7_9SPHN</name>
<feature type="binding site" evidence="7">
    <location>
        <position position="314"/>
    </location>
    <ligand>
        <name>Zn(2+)</name>
        <dbReference type="ChEBI" id="CHEBI:29105"/>
    </ligand>
</feature>
<comment type="catalytic activity">
    <reaction evidence="6 7">
        <text>7-aminomethyl-7-carbaguanine + guanosine(34) in tRNA = 7-aminomethyl-7-carbaguanosine(34) in tRNA + guanine</text>
        <dbReference type="Rhea" id="RHEA:24104"/>
        <dbReference type="Rhea" id="RHEA-COMP:10341"/>
        <dbReference type="Rhea" id="RHEA-COMP:10342"/>
        <dbReference type="ChEBI" id="CHEBI:16235"/>
        <dbReference type="ChEBI" id="CHEBI:58703"/>
        <dbReference type="ChEBI" id="CHEBI:74269"/>
        <dbReference type="ChEBI" id="CHEBI:82833"/>
        <dbReference type="EC" id="2.4.2.29"/>
    </reaction>
</comment>
<evidence type="ECO:0000256" key="7">
    <source>
        <dbReference type="HAMAP-Rule" id="MF_00168"/>
    </source>
</evidence>
<keyword evidence="4 7" id="KW-0819">tRNA processing</keyword>
<dbReference type="GO" id="GO:0005829">
    <property type="term" value="C:cytosol"/>
    <property type="evidence" value="ECO:0007669"/>
    <property type="project" value="TreeGrafter"/>
</dbReference>
<dbReference type="UniPathway" id="UPA00392"/>
<feature type="region of interest" description="RNA binding; important for wobble base 34 recognition" evidence="7">
    <location>
        <begin position="276"/>
        <end position="280"/>
    </location>
</feature>
<feature type="binding site" evidence="7">
    <location>
        <position position="309"/>
    </location>
    <ligand>
        <name>Zn(2+)</name>
        <dbReference type="ChEBI" id="CHEBI:29105"/>
    </ligand>
</feature>
<protein>
    <recommendedName>
        <fullName evidence="7">Queuine tRNA-ribosyltransferase</fullName>
        <ecNumber evidence="7">2.4.2.29</ecNumber>
    </recommendedName>
    <alternativeName>
        <fullName evidence="7">Guanine insertion enzyme</fullName>
    </alternativeName>
    <alternativeName>
        <fullName evidence="7">tRNA-guanine transglycosylase</fullName>
    </alternativeName>
</protein>
<evidence type="ECO:0000313" key="10">
    <source>
        <dbReference type="Proteomes" id="UP000004030"/>
    </source>
</evidence>
<dbReference type="Pfam" id="PF01702">
    <property type="entry name" value="TGT"/>
    <property type="match status" value="1"/>
</dbReference>
<feature type="binding site" evidence="7">
    <location>
        <position position="340"/>
    </location>
    <ligand>
        <name>Zn(2+)</name>
        <dbReference type="ChEBI" id="CHEBI:29105"/>
    </ligand>
</feature>
<keyword evidence="5 7" id="KW-0671">Queuosine biosynthesis</keyword>
<feature type="binding site" evidence="7">
    <location>
        <position position="311"/>
    </location>
    <ligand>
        <name>Zn(2+)</name>
        <dbReference type="ChEBI" id="CHEBI:29105"/>
    </ligand>
</feature>
<evidence type="ECO:0000256" key="5">
    <source>
        <dbReference type="ARBA" id="ARBA00022785"/>
    </source>
</evidence>
<comment type="function">
    <text evidence="7">Catalyzes the base-exchange of a guanine (G) residue with the queuine precursor 7-aminomethyl-7-deazaguanine (PreQ1) at position 34 (anticodon wobble position) in tRNAs with GU(N) anticodons (tRNA-Asp, -Asn, -His and -Tyr). Catalysis occurs through a double-displacement mechanism. The nucleophile active site attacks the C1' of nucleotide 34 to detach the guanine base from the RNA, forming a covalent enzyme-RNA intermediate. The proton acceptor active site deprotonates the incoming PreQ1, allowing a nucleophilic attack on the C1' of the ribose to form the product. After dissociation, two additional enzymatic reactions on the tRNA convert PreQ1 to queuine (Q), resulting in the hypermodified nucleoside queuosine (7-(((4,5-cis-dihydroxy-2-cyclopenten-1-yl)amino)methyl)-7-deazaguanosine).</text>
</comment>
<feature type="domain" description="tRNA-guanine(15) transglycosylase-like" evidence="8">
    <location>
        <begin position="15"/>
        <end position="372"/>
    </location>
</feature>
<comment type="subunit">
    <text evidence="7">Homodimer. Within each dimer, one monomer is responsible for RNA recognition and catalysis, while the other monomer binds to the replacement base PreQ1.</text>
</comment>
<keyword evidence="10" id="KW-1185">Reference proteome</keyword>
<proteinExistence type="inferred from homology"/>
<comment type="cofactor">
    <cofactor evidence="7">
        <name>Zn(2+)</name>
        <dbReference type="ChEBI" id="CHEBI:29105"/>
    </cofactor>
    <text evidence="7">Binds 1 zinc ion per subunit.</text>
</comment>
<keyword evidence="7" id="KW-0479">Metal-binding</keyword>
<dbReference type="Proteomes" id="UP000004030">
    <property type="component" value="Unassembled WGS sequence"/>
</dbReference>
<evidence type="ECO:0000313" key="9">
    <source>
        <dbReference type="EMBL" id="EHJ62973.1"/>
    </source>
</evidence>
<evidence type="ECO:0000256" key="3">
    <source>
        <dbReference type="ARBA" id="ARBA00022679"/>
    </source>
</evidence>
<comment type="caution">
    <text evidence="9">The sequence shown here is derived from an EMBL/GenBank/DDBJ whole genome shotgun (WGS) entry which is preliminary data.</text>
</comment>
<feature type="region of interest" description="RNA binding" evidence="7">
    <location>
        <begin position="252"/>
        <end position="258"/>
    </location>
</feature>
<dbReference type="GO" id="GO:0046872">
    <property type="term" value="F:metal ion binding"/>
    <property type="evidence" value="ECO:0007669"/>
    <property type="project" value="UniProtKB-KW"/>
</dbReference>
<dbReference type="HAMAP" id="MF_00168">
    <property type="entry name" value="Q_tRNA_Tgt"/>
    <property type="match status" value="1"/>
</dbReference>
<dbReference type="PANTHER" id="PTHR46499:SF1">
    <property type="entry name" value="QUEUINE TRNA-RIBOSYLTRANSFERASE"/>
    <property type="match status" value="1"/>
</dbReference>
<feature type="active site" description="Nucleophile" evidence="7">
    <location>
        <position position="271"/>
    </location>
</feature>
<comment type="pathway">
    <text evidence="1 7">tRNA modification; tRNA-queuosine biosynthesis.</text>
</comment>
<organism evidence="9 10">
    <name type="scientific">Novosphingobium pentaromativorans US6-1</name>
    <dbReference type="NCBI Taxonomy" id="1088721"/>
    <lineage>
        <taxon>Bacteria</taxon>
        <taxon>Pseudomonadati</taxon>
        <taxon>Pseudomonadota</taxon>
        <taxon>Alphaproteobacteria</taxon>
        <taxon>Sphingomonadales</taxon>
        <taxon>Sphingomonadaceae</taxon>
        <taxon>Novosphingobium</taxon>
    </lineage>
</organism>
<dbReference type="FunFam" id="3.20.20.105:FF:000001">
    <property type="entry name" value="Queuine tRNA-ribosyltransferase"/>
    <property type="match status" value="1"/>
</dbReference>
<feature type="active site" description="Proton acceptor" evidence="7">
    <location>
        <position position="93"/>
    </location>
</feature>
<keyword evidence="3 7" id="KW-0808">Transferase</keyword>
<feature type="binding site" evidence="7">
    <location>
        <begin position="93"/>
        <end position="97"/>
    </location>
    <ligand>
        <name>substrate</name>
    </ligand>
</feature>
<accession>G6E6S7</accession>
<sequence length="375" mass="41409">MNPRFEFSIHATDGKARTGVIKMRRGEIRTPAFMPVGTAATVKAMKPESVRATGADIILGNTYHLMLRPGAERVARLGGLHKFMNWDRPILTDSGGYQVMSLSDLRKITEEGVTFASHLDGSRHMLSPERSMEIQRLLGSDIVMCFDECPKIDQPRDVIARSMEMSMRWARRSRDGFDSGGEHAANSALFGIQQGALDEGLRKASADALVDIGFDGYAIGGLAVGEGQEAMFATLEFAPGQLPVDRPRYLMGVGKPDDLVGAVERGVDMFDCVLPTRSGRNGQAFTWNGPLNMRNARHAEDNGPIDERCKCPTCGTYSRAYLHHLIRSGEILGAMLLTEHNVSFYQQLMQAMRDAIAASRFAAFAADFRRDYLRK</sequence>
<dbReference type="AlphaFoldDB" id="G6E6S7"/>
<dbReference type="PATRIC" id="fig|1088721.3.peg.48"/>
<dbReference type="eggNOG" id="COG0343">
    <property type="taxonomic scope" value="Bacteria"/>
</dbReference>
<feature type="binding site" evidence="7">
    <location>
        <position position="221"/>
    </location>
    <ligand>
        <name>substrate</name>
    </ligand>
</feature>
<dbReference type="KEGG" id="npn:JI59_00585"/>
<keyword evidence="7" id="KW-0862">Zinc</keyword>